<dbReference type="PROSITE" id="PS50089">
    <property type="entry name" value="ZF_RING_2"/>
    <property type="match status" value="1"/>
</dbReference>
<dbReference type="AlphaFoldDB" id="A0A9R0J9I8"/>
<dbReference type="Pfam" id="PF00092">
    <property type="entry name" value="VWA"/>
    <property type="match status" value="1"/>
</dbReference>
<keyword evidence="5" id="KW-1185">Reference proteome</keyword>
<dbReference type="SMART" id="SM00327">
    <property type="entry name" value="VWA"/>
    <property type="match status" value="1"/>
</dbReference>
<feature type="domain" description="RING-type" evidence="3">
    <location>
        <begin position="7"/>
        <end position="51"/>
    </location>
</feature>
<name>A0A9R0J9I8_SPIOL</name>
<reference evidence="6" key="2">
    <citation type="submission" date="2025-08" db="UniProtKB">
        <authorList>
            <consortium name="RefSeq"/>
        </authorList>
    </citation>
    <scope>IDENTIFICATION</scope>
    <source>
        <tissue evidence="6">Leaf</tissue>
    </source>
</reference>
<feature type="compositionally biased region" description="Polar residues" evidence="2">
    <location>
        <begin position="624"/>
        <end position="639"/>
    </location>
</feature>
<sequence length="639" mass="69271">MEPKEVCAICLATLNVGQGQALFTAECCHTFHFSCIASNVGHGNHICPTCRSTWRNLPSQFTPNLTPPTFTPPTYDYIGTDPTLFADDETLPTPTPAPNTASSSQTPPQNGDMMIVKALPQYPALSNSDQSNSFPVLVGIRAPPLSPEASDRPNDRAPLDLIAVLDVSGSMNGDKIRLLKQAVGFVTDNLGPSDRLSVITFATSARRVTPLRRMTDAGRVDTMNAVNSIQVSGATNIIAGLKKAVEVLEQRREKNPVSSIILLSDGQDNQNGRGPDFLRSLSNLPLCLRANNITSYAPPTDGVPVHSFGFGSDHDATALHAIADGSGGTFSYIESIEIIQDAFARCIGGLLSVVAQQVEIQVASGSPGVEIQSIPSGRYRNSIAAGGLHGVIYIGDVYAEEEKLFLVYLSVPPADDQETLTTKLLEVKCCYKDPLCNQNIMSDIVRVEIRRPLAENFTEEDRRLCLEVDRERNRVSIAQGITEAQAMAERGELGSAQTLLEQRRLTMMQTASAQAGDALCERLEGEVKEIQGRMRSKSEYETGGRAYAFSRSSAHLYQRASTQAVIPQAGLRLQTALTRPAGLRQSMAGPATSSSISAPLEDMDYQTSFMRRMVHKSRELRQMGDQSENSDETSNISNS</sequence>
<evidence type="ECO:0000259" key="3">
    <source>
        <dbReference type="PROSITE" id="PS50089"/>
    </source>
</evidence>
<gene>
    <name evidence="6" type="primary">LOC110802585</name>
</gene>
<dbReference type="GO" id="GO:0008270">
    <property type="term" value="F:zinc ion binding"/>
    <property type="evidence" value="ECO:0007669"/>
    <property type="project" value="UniProtKB-KW"/>
</dbReference>
<dbReference type="KEGG" id="soe:110802585"/>
<dbReference type="Pfam" id="PF17123">
    <property type="entry name" value="zf-RING_11"/>
    <property type="match status" value="1"/>
</dbReference>
<dbReference type="SUPFAM" id="SSF53300">
    <property type="entry name" value="vWA-like"/>
    <property type="match status" value="1"/>
</dbReference>
<dbReference type="PANTHER" id="PTHR10579">
    <property type="entry name" value="CALCIUM-ACTIVATED CHLORIDE CHANNEL REGULATOR"/>
    <property type="match status" value="1"/>
</dbReference>
<keyword evidence="1" id="KW-0862">Zinc</keyword>
<dbReference type="CDD" id="cd23114">
    <property type="entry name" value="RING-H2_WAVH2"/>
    <property type="match status" value="1"/>
</dbReference>
<dbReference type="InterPro" id="IPR032838">
    <property type="entry name" value="Vwaint_dom"/>
</dbReference>
<dbReference type="Gene3D" id="3.40.50.410">
    <property type="entry name" value="von Willebrand factor, type A domain"/>
    <property type="match status" value="1"/>
</dbReference>
<feature type="region of interest" description="Disordered" evidence="2">
    <location>
        <begin position="615"/>
        <end position="639"/>
    </location>
</feature>
<evidence type="ECO:0000256" key="2">
    <source>
        <dbReference type="SAM" id="MobiDB-lite"/>
    </source>
</evidence>
<dbReference type="Gene3D" id="3.30.40.10">
    <property type="entry name" value="Zinc/RING finger domain, C3HC4 (zinc finger)"/>
    <property type="match status" value="1"/>
</dbReference>
<dbReference type="Pfam" id="PF14624">
    <property type="entry name" value="Vwaint"/>
    <property type="match status" value="1"/>
</dbReference>
<dbReference type="Proteomes" id="UP000813463">
    <property type="component" value="Chromosome 3"/>
</dbReference>
<keyword evidence="1" id="KW-0863">Zinc-finger</keyword>
<dbReference type="InterPro" id="IPR002035">
    <property type="entry name" value="VWF_A"/>
</dbReference>
<dbReference type="InterPro" id="IPR051266">
    <property type="entry name" value="CLCR"/>
</dbReference>
<dbReference type="GeneID" id="110802585"/>
<dbReference type="InterPro" id="IPR001841">
    <property type="entry name" value="Znf_RING"/>
</dbReference>
<dbReference type="InterPro" id="IPR036465">
    <property type="entry name" value="vWFA_dom_sf"/>
</dbReference>
<dbReference type="InterPro" id="IPR013083">
    <property type="entry name" value="Znf_RING/FYVE/PHD"/>
</dbReference>
<proteinExistence type="predicted"/>
<dbReference type="PANTHER" id="PTHR10579:SF146">
    <property type="entry name" value="RING-TYPE DOMAIN-CONTAINING PROTEIN"/>
    <property type="match status" value="1"/>
</dbReference>
<evidence type="ECO:0000259" key="4">
    <source>
        <dbReference type="PROSITE" id="PS50234"/>
    </source>
</evidence>
<keyword evidence="1" id="KW-0479">Metal-binding</keyword>
<accession>A0A9R0J9I8</accession>
<dbReference type="RefSeq" id="XP_021863721.2">
    <property type="nucleotide sequence ID" value="XM_022008029.2"/>
</dbReference>
<feature type="compositionally biased region" description="Low complexity" evidence="2">
    <location>
        <begin position="98"/>
        <end position="109"/>
    </location>
</feature>
<dbReference type="SMART" id="SM00184">
    <property type="entry name" value="RING"/>
    <property type="match status" value="1"/>
</dbReference>
<dbReference type="CDD" id="cd01466">
    <property type="entry name" value="vWA_C3HC4_type"/>
    <property type="match status" value="1"/>
</dbReference>
<feature type="domain" description="VWFA" evidence="4">
    <location>
        <begin position="160"/>
        <end position="354"/>
    </location>
</feature>
<evidence type="ECO:0000313" key="6">
    <source>
        <dbReference type="RefSeq" id="XP_021863721.2"/>
    </source>
</evidence>
<dbReference type="PROSITE" id="PS50234">
    <property type="entry name" value="VWFA"/>
    <property type="match status" value="1"/>
</dbReference>
<evidence type="ECO:0000256" key="1">
    <source>
        <dbReference type="PROSITE-ProRule" id="PRU00175"/>
    </source>
</evidence>
<protein>
    <submittedName>
        <fullName evidence="6">E3 ubiquitin-protein ligase WAV3</fullName>
    </submittedName>
</protein>
<reference evidence="5" key="1">
    <citation type="journal article" date="2021" name="Nat. Commun.">
        <title>Genomic analyses provide insights into spinach domestication and the genetic basis of agronomic traits.</title>
        <authorList>
            <person name="Cai X."/>
            <person name="Sun X."/>
            <person name="Xu C."/>
            <person name="Sun H."/>
            <person name="Wang X."/>
            <person name="Ge C."/>
            <person name="Zhang Z."/>
            <person name="Wang Q."/>
            <person name="Fei Z."/>
            <person name="Jiao C."/>
            <person name="Wang Q."/>
        </authorList>
    </citation>
    <scope>NUCLEOTIDE SEQUENCE [LARGE SCALE GENOMIC DNA]</scope>
    <source>
        <strain evidence="5">cv. Varoflay</strain>
    </source>
</reference>
<evidence type="ECO:0000313" key="5">
    <source>
        <dbReference type="Proteomes" id="UP000813463"/>
    </source>
</evidence>
<feature type="region of interest" description="Disordered" evidence="2">
    <location>
        <begin position="85"/>
        <end position="112"/>
    </location>
</feature>
<dbReference type="SUPFAM" id="SSF57850">
    <property type="entry name" value="RING/U-box"/>
    <property type="match status" value="1"/>
</dbReference>
<organism evidence="5 6">
    <name type="scientific">Spinacia oleracea</name>
    <name type="common">Spinach</name>
    <dbReference type="NCBI Taxonomy" id="3562"/>
    <lineage>
        <taxon>Eukaryota</taxon>
        <taxon>Viridiplantae</taxon>
        <taxon>Streptophyta</taxon>
        <taxon>Embryophyta</taxon>
        <taxon>Tracheophyta</taxon>
        <taxon>Spermatophyta</taxon>
        <taxon>Magnoliopsida</taxon>
        <taxon>eudicotyledons</taxon>
        <taxon>Gunneridae</taxon>
        <taxon>Pentapetalae</taxon>
        <taxon>Caryophyllales</taxon>
        <taxon>Chenopodiaceae</taxon>
        <taxon>Chenopodioideae</taxon>
        <taxon>Anserineae</taxon>
        <taxon>Spinacia</taxon>
    </lineage>
</organism>